<dbReference type="EMBL" id="LT853885">
    <property type="protein sequence ID" value="SMR03504.1"/>
    <property type="molecule type" value="Genomic_DNA"/>
</dbReference>
<dbReference type="GO" id="GO:0052689">
    <property type="term" value="F:carboxylic ester hydrolase activity"/>
    <property type="evidence" value="ECO:0007669"/>
    <property type="project" value="UniProtKB-KW"/>
</dbReference>
<dbReference type="eggNOG" id="COG1506">
    <property type="taxonomic scope" value="Bacteria"/>
</dbReference>
<sequence length="377" mass="40618">MAAQRYPEAFDSVIADAPASDWVHNAFSWLWTAHFQFSNPAATISAAKLPAIQAAALAQCSATNFNADGVINDPRLCHFDPTVLLCSAAETDSCLTQKQIFTLAEIVNGPVNLQTGGRIHYGFEPFAAATPTFWDQWVTGNAAVPRGAHSLLTKQFFANMVFNTDSASFDITKINFNSDVARTENTPVAGRPPADVIDASGPDMQRFQARHGKVIVYVGWEDPVVPPRGAIHYYESVVAKQQAGSAQSTTDADALRKTQDFFRLFVIPGMGHFTGGPGTSAFGALYGAPGLANDRPHDVLSAMEAWVEQSIAPDRIVAAKYVKDDPAQGVVRTRPLCPYPQSAKWTGKGNSDDAQNFECIDGPRGAYPGGVEPARLR</sequence>
<dbReference type="SUPFAM" id="SSF53474">
    <property type="entry name" value="alpha/beta-Hydrolases"/>
    <property type="match status" value="1"/>
</dbReference>
<proteinExistence type="inferred from homology"/>
<organism evidence="8 9">
    <name type="scientific">Xanthomonas fragariae</name>
    <dbReference type="NCBI Taxonomy" id="48664"/>
    <lineage>
        <taxon>Bacteria</taxon>
        <taxon>Pseudomonadati</taxon>
        <taxon>Pseudomonadota</taxon>
        <taxon>Gammaproteobacteria</taxon>
        <taxon>Lysobacterales</taxon>
        <taxon>Lysobacteraceae</taxon>
        <taxon>Xanthomonas</taxon>
    </lineage>
</organism>
<evidence type="ECO:0000313" key="8">
    <source>
        <dbReference type="EMBL" id="SMR03504.1"/>
    </source>
</evidence>
<evidence type="ECO:0000256" key="4">
    <source>
        <dbReference type="ARBA" id="ARBA00022729"/>
    </source>
</evidence>
<keyword evidence="5" id="KW-0378">Hydrolase</keyword>
<keyword evidence="6" id="KW-0106">Calcium</keyword>
<protein>
    <submittedName>
        <fullName evidence="8">Tannase</fullName>
    </submittedName>
</protein>
<gene>
    <name evidence="8" type="ORF">PD5205_02202</name>
</gene>
<dbReference type="InterPro" id="IPR029058">
    <property type="entry name" value="AB_hydrolase_fold"/>
</dbReference>
<evidence type="ECO:0000313" key="9">
    <source>
        <dbReference type="Proteomes" id="UP000195953"/>
    </source>
</evidence>
<dbReference type="AlphaFoldDB" id="A0A1Y6HJ23"/>
<dbReference type="GO" id="GO:0046872">
    <property type="term" value="F:metal ion binding"/>
    <property type="evidence" value="ECO:0007669"/>
    <property type="project" value="UniProtKB-KW"/>
</dbReference>
<dbReference type="Proteomes" id="UP000195953">
    <property type="component" value="Chromosome 1"/>
</dbReference>
<evidence type="ECO:0000256" key="6">
    <source>
        <dbReference type="ARBA" id="ARBA00022837"/>
    </source>
</evidence>
<accession>A0A1Y6HJ23</accession>
<keyword evidence="4" id="KW-0732">Signal</keyword>
<keyword evidence="2" id="KW-0719">Serine esterase</keyword>
<reference evidence="8 9" key="1">
    <citation type="submission" date="2017-05" db="EMBL/GenBank/DDBJ databases">
        <authorList>
            <person name="Song R."/>
            <person name="Chenine A.L."/>
            <person name="Ruprecht R.M."/>
        </authorList>
    </citation>
    <scope>NUCLEOTIDE SEQUENCE [LARGE SCALE GENOMIC DNA]</scope>
    <source>
        <strain evidence="8">PD5205</strain>
    </source>
</reference>
<dbReference type="Pfam" id="PF07519">
    <property type="entry name" value="Tannase"/>
    <property type="match status" value="1"/>
</dbReference>
<evidence type="ECO:0000256" key="1">
    <source>
        <dbReference type="ARBA" id="ARBA00006249"/>
    </source>
</evidence>
<dbReference type="PANTHER" id="PTHR33938">
    <property type="entry name" value="FERULOYL ESTERASE B-RELATED"/>
    <property type="match status" value="1"/>
</dbReference>
<evidence type="ECO:0000256" key="2">
    <source>
        <dbReference type="ARBA" id="ARBA00022487"/>
    </source>
</evidence>
<evidence type="ECO:0000256" key="5">
    <source>
        <dbReference type="ARBA" id="ARBA00022801"/>
    </source>
</evidence>
<comment type="similarity">
    <text evidence="1">Belongs to the tannase family.</text>
</comment>
<keyword evidence="3" id="KW-0479">Metal-binding</keyword>
<evidence type="ECO:0000256" key="7">
    <source>
        <dbReference type="ARBA" id="ARBA00023157"/>
    </source>
</evidence>
<dbReference type="InterPro" id="IPR011118">
    <property type="entry name" value="Tannase/feruloyl_esterase"/>
</dbReference>
<evidence type="ECO:0000256" key="3">
    <source>
        <dbReference type="ARBA" id="ARBA00022723"/>
    </source>
</evidence>
<dbReference type="PANTHER" id="PTHR33938:SF15">
    <property type="entry name" value="FERULOYL ESTERASE B-RELATED"/>
    <property type="match status" value="1"/>
</dbReference>
<name>A0A1Y6HJ23_9XANT</name>
<keyword evidence="7" id="KW-1015">Disulfide bond</keyword>